<name>A0A369CAY9_9GAMM</name>
<feature type="domain" description="Nitroreductase" evidence="1">
    <location>
        <begin position="36"/>
        <end position="213"/>
    </location>
</feature>
<dbReference type="InterPro" id="IPR052544">
    <property type="entry name" value="Bacteriocin_Proc_Enz"/>
</dbReference>
<gene>
    <name evidence="2" type="ORF">DFQ59_105192</name>
</gene>
<evidence type="ECO:0000313" key="2">
    <source>
        <dbReference type="EMBL" id="RCX30358.1"/>
    </source>
</evidence>
<dbReference type="SUPFAM" id="SSF55469">
    <property type="entry name" value="FMN-dependent nitroreductase-like"/>
    <property type="match status" value="1"/>
</dbReference>
<dbReference type="EMBL" id="QPJY01000005">
    <property type="protein sequence ID" value="RCX30358.1"/>
    <property type="molecule type" value="Genomic_DNA"/>
</dbReference>
<comment type="caution">
    <text evidence="2">The sequence shown here is derived from an EMBL/GenBank/DDBJ whole genome shotgun (WGS) entry which is preliminary data.</text>
</comment>
<accession>A0A369CAY9</accession>
<dbReference type="InterPro" id="IPR029479">
    <property type="entry name" value="Nitroreductase"/>
</dbReference>
<dbReference type="Gene3D" id="3.40.109.10">
    <property type="entry name" value="NADH Oxidase"/>
    <property type="match status" value="1"/>
</dbReference>
<dbReference type="InterPro" id="IPR000415">
    <property type="entry name" value="Nitroreductase-like"/>
</dbReference>
<dbReference type="NCBIfam" id="TIGR03605">
    <property type="entry name" value="antibiot_sagB"/>
    <property type="match status" value="1"/>
</dbReference>
<sequence>MPLAAAAGVEACGTEPPAVVELPEPAFRGAPLEEVIAARRTVRYYSPEPLGLQDLSQILWSAQGITDPDRGMRAAPSAGGTYPVDLYVQPNNVFGLECGVYRYEPVGHRLVLYRAGRFRDAIHEAALGQRWVYTAGAVILFVATPARVAEKYDEASALKSTLLEAGHISQNIYLQATSLGLGVGAIGGFSAEAMGRLLGLGEGQKVVYLNLVGNRR</sequence>
<proteinExistence type="predicted"/>
<evidence type="ECO:0000313" key="3">
    <source>
        <dbReference type="Proteomes" id="UP000252707"/>
    </source>
</evidence>
<keyword evidence="3" id="KW-1185">Reference proteome</keyword>
<dbReference type="PANTHER" id="PTHR43745:SF2">
    <property type="entry name" value="NITROREDUCTASE MJ1384-RELATED"/>
    <property type="match status" value="1"/>
</dbReference>
<dbReference type="GO" id="GO:0016491">
    <property type="term" value="F:oxidoreductase activity"/>
    <property type="evidence" value="ECO:0007669"/>
    <property type="project" value="InterPro"/>
</dbReference>
<dbReference type="PANTHER" id="PTHR43745">
    <property type="entry name" value="NITROREDUCTASE MJ1384-RELATED"/>
    <property type="match status" value="1"/>
</dbReference>
<dbReference type="InterPro" id="IPR020051">
    <property type="entry name" value="SagB-type_dehydrogenase"/>
</dbReference>
<dbReference type="Proteomes" id="UP000252707">
    <property type="component" value="Unassembled WGS sequence"/>
</dbReference>
<dbReference type="CDD" id="cd02142">
    <property type="entry name" value="McbC_SagB-like_oxidoreductase"/>
    <property type="match status" value="1"/>
</dbReference>
<dbReference type="Pfam" id="PF00881">
    <property type="entry name" value="Nitroreductase"/>
    <property type="match status" value="1"/>
</dbReference>
<protein>
    <submittedName>
        <fullName evidence="2">SagB-type dehydrogenase family enzyme</fullName>
    </submittedName>
</protein>
<dbReference type="AlphaFoldDB" id="A0A369CAY9"/>
<evidence type="ECO:0000259" key="1">
    <source>
        <dbReference type="Pfam" id="PF00881"/>
    </source>
</evidence>
<organism evidence="2 3">
    <name type="scientific">Thioalbus denitrificans</name>
    <dbReference type="NCBI Taxonomy" id="547122"/>
    <lineage>
        <taxon>Bacteria</taxon>
        <taxon>Pseudomonadati</taxon>
        <taxon>Pseudomonadota</taxon>
        <taxon>Gammaproteobacteria</taxon>
        <taxon>Chromatiales</taxon>
        <taxon>Ectothiorhodospiraceae</taxon>
        <taxon>Thioalbus</taxon>
    </lineage>
</organism>
<reference evidence="2 3" key="1">
    <citation type="submission" date="2018-07" db="EMBL/GenBank/DDBJ databases">
        <title>Genomic Encyclopedia of Type Strains, Phase IV (KMG-IV): sequencing the most valuable type-strain genomes for metagenomic binning, comparative biology and taxonomic classification.</title>
        <authorList>
            <person name="Goeker M."/>
        </authorList>
    </citation>
    <scope>NUCLEOTIDE SEQUENCE [LARGE SCALE GENOMIC DNA]</scope>
    <source>
        <strain evidence="2 3">DSM 26407</strain>
    </source>
</reference>